<keyword evidence="2" id="KW-1185">Reference proteome</keyword>
<accession>A0A2U1JCF4</accession>
<proteinExistence type="predicted"/>
<evidence type="ECO:0000313" key="1">
    <source>
        <dbReference type="EMBL" id="PWA02792.1"/>
    </source>
</evidence>
<dbReference type="Proteomes" id="UP000245591">
    <property type="component" value="Unassembled WGS sequence"/>
</dbReference>
<name>A0A2U1JCF4_SMIAN</name>
<organism evidence="1 2">
    <name type="scientific">Smittium angustum</name>
    <dbReference type="NCBI Taxonomy" id="133377"/>
    <lineage>
        <taxon>Eukaryota</taxon>
        <taxon>Fungi</taxon>
        <taxon>Fungi incertae sedis</taxon>
        <taxon>Zoopagomycota</taxon>
        <taxon>Kickxellomycotina</taxon>
        <taxon>Harpellomycetes</taxon>
        <taxon>Harpellales</taxon>
        <taxon>Legeriomycetaceae</taxon>
        <taxon>Smittium</taxon>
    </lineage>
</organism>
<reference evidence="1 2" key="1">
    <citation type="journal article" date="2018" name="MBio">
        <title>Comparative Genomics Reveals the Core Gene Toolbox for the Fungus-Insect Symbiosis.</title>
        <authorList>
            <person name="Wang Y."/>
            <person name="Stata M."/>
            <person name="Wang W."/>
            <person name="Stajich J.E."/>
            <person name="White M.M."/>
            <person name="Moncalvo J.M."/>
        </authorList>
    </citation>
    <scope>NUCLEOTIDE SEQUENCE [LARGE SCALE GENOMIC DNA]</scope>
    <source>
        <strain evidence="1 2">AUS-126-30</strain>
    </source>
</reference>
<comment type="caution">
    <text evidence="1">The sequence shown here is derived from an EMBL/GenBank/DDBJ whole genome shotgun (WGS) entry which is preliminary data.</text>
</comment>
<gene>
    <name evidence="1" type="ORF">BB558_001056</name>
</gene>
<dbReference type="EMBL" id="MBFU01000055">
    <property type="protein sequence ID" value="PWA02792.1"/>
    <property type="molecule type" value="Genomic_DNA"/>
</dbReference>
<protein>
    <submittedName>
        <fullName evidence="1">Uncharacterized protein</fullName>
    </submittedName>
</protein>
<evidence type="ECO:0000313" key="2">
    <source>
        <dbReference type="Proteomes" id="UP000245591"/>
    </source>
</evidence>
<sequence>MNNPDHSTISLKTTSTTQFPWMKNKLFTNGAMTMPSQNHPVRSLNPVPPIE</sequence>
<dbReference type="AlphaFoldDB" id="A0A2U1JCF4"/>